<evidence type="ECO:0000313" key="2">
    <source>
        <dbReference type="Proteomes" id="UP000317593"/>
    </source>
</evidence>
<reference evidence="1 2" key="1">
    <citation type="submission" date="2017-05" db="EMBL/GenBank/DDBJ databases">
        <authorList>
            <person name="Varghese N."/>
            <person name="Submissions S."/>
        </authorList>
    </citation>
    <scope>NUCLEOTIDE SEQUENCE [LARGE SCALE GENOMIC DNA]</scope>
    <source>
        <strain evidence="1 2">DSM 21194</strain>
    </source>
</reference>
<gene>
    <name evidence="1" type="ORF">SAMN06265218_101354</name>
</gene>
<sequence>MEHNIALVFENALNQIKSGNETPVDSFTHFTLPHIQKLKFLPNGRVLLSSIDERLRLQGNTLNNLKFMPKPKRIGDEDS</sequence>
<accession>A0A521ASU3</accession>
<proteinExistence type="predicted"/>
<dbReference type="EMBL" id="FXTH01000001">
    <property type="protein sequence ID" value="SMO37866.1"/>
    <property type="molecule type" value="Genomic_DNA"/>
</dbReference>
<dbReference type="AlphaFoldDB" id="A0A521ASU3"/>
<name>A0A521ASU3_9BACT</name>
<dbReference type="Proteomes" id="UP000317593">
    <property type="component" value="Unassembled WGS sequence"/>
</dbReference>
<protein>
    <submittedName>
        <fullName evidence="1">Uncharacterized protein</fullName>
    </submittedName>
</protein>
<keyword evidence="2" id="KW-1185">Reference proteome</keyword>
<organism evidence="1 2">
    <name type="scientific">Fodinibius sediminis</name>
    <dbReference type="NCBI Taxonomy" id="1214077"/>
    <lineage>
        <taxon>Bacteria</taxon>
        <taxon>Pseudomonadati</taxon>
        <taxon>Balneolota</taxon>
        <taxon>Balneolia</taxon>
        <taxon>Balneolales</taxon>
        <taxon>Balneolaceae</taxon>
        <taxon>Fodinibius</taxon>
    </lineage>
</organism>
<evidence type="ECO:0000313" key="1">
    <source>
        <dbReference type="EMBL" id="SMO37866.1"/>
    </source>
</evidence>